<evidence type="ECO:0000259" key="2">
    <source>
        <dbReference type="PROSITE" id="PS50883"/>
    </source>
</evidence>
<dbReference type="SMART" id="SM00052">
    <property type="entry name" value="EAL"/>
    <property type="match status" value="1"/>
</dbReference>
<sequence length="782" mass="90690">MLSLYEKIKIRLIILFLLATLSFIGLFFVINYQLVSDRAVKRADTRFELIQKNLGYFFKDIERSALTLKDSLYLLKNSEEIKRAVILKMEMMPFLDSVGMVLDDDKYYLFSRRTNNKILVYHQERVNGPLIDEAGRVIFSDFNPSQRPWSGASDKSVSTWNQAYNCFDRPGKKCISFTLRINGKDRDLLAVDKIHVDLNWRYLNEYLDQISATDEVLFLKQGLEIIAKNQLAREKLIIYNSEDNYNIIDSVDTEYIAKTSTVPNNSLFQIYFYYPSGHFFNASDKLFYLPFVFIIAVLLVIYFMTTSVFRRQFSEMTELVNTLEFLPDSTDQMQALKIREGDAKEIISIKNSIAEMKDAEIERSNKLLSLISYDQESGFIKNMAIVESNNNQYLAAGIIKLCGLEAVEAVFGVEERNKIIRKLCQRIAEKYAQCCDIVTFNSNTYLLLCRENVQTFTQKISTITDFDVSFGYRNLRIHKSAICEPLKGENAWSYAEKLKVALSSIRNHMFSEFIFCDDAKLREIEENIWIARNIRHAMKKGELFLVYQPIVDIKNRGIVGAEALCRWISEERGIISPLKFITIAEDIGFINELGYQIIETAMREFRAFSHHVELKHDFLLHINVSPWQLNEPLFHERFTTIMKEHELKAKNICIEITETVIERINEHFYFNIEQLRKQGVHISIDDFGTGLSNLKRFYEINPDSIKVDSQFTGDIFGTAGKIVRVIFDLARYNRIPVIAEGVESEEVARELIKLGCVQAQGYLYQKPLPFSAWDRSGKLVKE</sequence>
<dbReference type="AlphaFoldDB" id="A0A765X7Q5"/>
<reference evidence="3" key="1">
    <citation type="journal article" date="2018" name="Genome Biol.">
        <title>SKESA: strategic k-mer extension for scrupulous assemblies.</title>
        <authorList>
            <person name="Souvorov A."/>
            <person name="Agarwala R."/>
            <person name="Lipman D.J."/>
        </authorList>
    </citation>
    <scope>NUCLEOTIDE SEQUENCE [LARGE SCALE GENOMIC DNA]</scope>
    <source>
        <strain evidence="3">1839</strain>
    </source>
</reference>
<keyword evidence="1" id="KW-0812">Transmembrane</keyword>
<evidence type="ECO:0000313" key="3">
    <source>
        <dbReference type="EMBL" id="HAG5771270.1"/>
    </source>
</evidence>
<dbReference type="InterPro" id="IPR050706">
    <property type="entry name" value="Cyclic-di-GMP_PDE-like"/>
</dbReference>
<dbReference type="InterPro" id="IPR033418">
    <property type="entry name" value="CHASE9"/>
</dbReference>
<feature type="domain" description="EAL" evidence="2">
    <location>
        <begin position="527"/>
        <end position="781"/>
    </location>
</feature>
<dbReference type="InterPro" id="IPR035919">
    <property type="entry name" value="EAL_sf"/>
</dbReference>
<keyword evidence="1" id="KW-0472">Membrane</keyword>
<comment type="caution">
    <text evidence="3">The sequence shown here is derived from an EMBL/GenBank/DDBJ whole genome shotgun (WGS) entry which is preliminary data.</text>
</comment>
<accession>A0A765X7Q5</accession>
<dbReference type="PANTHER" id="PTHR33121:SF81">
    <property type="entry name" value="CYCLIC DI-GMP PHOSPHODIESTERASE PDEB-RELATED"/>
    <property type="match status" value="1"/>
</dbReference>
<dbReference type="PANTHER" id="PTHR33121">
    <property type="entry name" value="CYCLIC DI-GMP PHOSPHODIESTERASE PDEF"/>
    <property type="match status" value="1"/>
</dbReference>
<name>A0A765X7Q5_ECOLX</name>
<dbReference type="GO" id="GO:0071111">
    <property type="term" value="F:cyclic-guanylate-specific phosphodiesterase activity"/>
    <property type="evidence" value="ECO:0007669"/>
    <property type="project" value="InterPro"/>
</dbReference>
<reference evidence="3" key="2">
    <citation type="submission" date="2020-02" db="EMBL/GenBank/DDBJ databases">
        <authorList>
            <consortium name="NCBI Pathogen Detection Project"/>
        </authorList>
    </citation>
    <scope>NUCLEOTIDE SEQUENCE</scope>
    <source>
        <strain evidence="3">1839</strain>
    </source>
</reference>
<dbReference type="InterPro" id="IPR001633">
    <property type="entry name" value="EAL_dom"/>
</dbReference>
<dbReference type="PROSITE" id="PS50883">
    <property type="entry name" value="EAL"/>
    <property type="match status" value="1"/>
</dbReference>
<dbReference type="Pfam" id="PF17153">
    <property type="entry name" value="CHASE9"/>
    <property type="match status" value="1"/>
</dbReference>
<dbReference type="CDD" id="cd01948">
    <property type="entry name" value="EAL"/>
    <property type="match status" value="1"/>
</dbReference>
<protein>
    <submittedName>
        <fullName evidence="3">EAL domain-containing protein</fullName>
    </submittedName>
</protein>
<dbReference type="SUPFAM" id="SSF141868">
    <property type="entry name" value="EAL domain-like"/>
    <property type="match status" value="1"/>
</dbReference>
<organism evidence="3">
    <name type="scientific">Escherichia coli</name>
    <dbReference type="NCBI Taxonomy" id="562"/>
    <lineage>
        <taxon>Bacteria</taxon>
        <taxon>Pseudomonadati</taxon>
        <taxon>Pseudomonadota</taxon>
        <taxon>Gammaproteobacteria</taxon>
        <taxon>Enterobacterales</taxon>
        <taxon>Enterobacteriaceae</taxon>
        <taxon>Escherichia</taxon>
    </lineage>
</organism>
<keyword evidence="1" id="KW-1133">Transmembrane helix</keyword>
<gene>
    <name evidence="3" type="ORF">GGB84_002962</name>
</gene>
<dbReference type="Gene3D" id="3.20.20.450">
    <property type="entry name" value="EAL domain"/>
    <property type="match status" value="1"/>
</dbReference>
<evidence type="ECO:0000256" key="1">
    <source>
        <dbReference type="SAM" id="Phobius"/>
    </source>
</evidence>
<dbReference type="Pfam" id="PF00563">
    <property type="entry name" value="EAL"/>
    <property type="match status" value="1"/>
</dbReference>
<feature type="transmembrane region" description="Helical" evidence="1">
    <location>
        <begin position="286"/>
        <end position="304"/>
    </location>
</feature>
<feature type="transmembrane region" description="Helical" evidence="1">
    <location>
        <begin position="12"/>
        <end position="32"/>
    </location>
</feature>
<proteinExistence type="predicted"/>
<dbReference type="EMBL" id="DAAYTU010000017">
    <property type="protein sequence ID" value="HAG5771270.1"/>
    <property type="molecule type" value="Genomic_DNA"/>
</dbReference>